<feature type="region of interest" description="Disordered" evidence="1">
    <location>
        <begin position="100"/>
        <end position="194"/>
    </location>
</feature>
<reference evidence="2" key="2">
    <citation type="submission" date="2021-09" db="EMBL/GenBank/DDBJ databases">
        <authorList>
            <person name="Jia N."/>
            <person name="Wang J."/>
            <person name="Shi W."/>
            <person name="Du L."/>
            <person name="Sun Y."/>
            <person name="Zhan W."/>
            <person name="Jiang J."/>
            <person name="Wang Q."/>
            <person name="Zhang B."/>
            <person name="Ji P."/>
            <person name="Sakyi L.B."/>
            <person name="Cui X."/>
            <person name="Yuan T."/>
            <person name="Jiang B."/>
            <person name="Yang W."/>
            <person name="Lam T.T.-Y."/>
            <person name="Chang Q."/>
            <person name="Ding S."/>
            <person name="Wang X."/>
            <person name="Zhu J."/>
            <person name="Ruan X."/>
            <person name="Zhao L."/>
            <person name="Wei J."/>
            <person name="Que T."/>
            <person name="Du C."/>
            <person name="Cheng J."/>
            <person name="Dai P."/>
            <person name="Han X."/>
            <person name="Huang E."/>
            <person name="Gao Y."/>
            <person name="Liu J."/>
            <person name="Shao H."/>
            <person name="Ye R."/>
            <person name="Li L."/>
            <person name="Wei W."/>
            <person name="Wang X."/>
            <person name="Wang C."/>
            <person name="Huo Q."/>
            <person name="Li W."/>
            <person name="Guo W."/>
            <person name="Chen H."/>
            <person name="Chen S."/>
            <person name="Zhou L."/>
            <person name="Zhou L."/>
            <person name="Ni X."/>
            <person name="Tian J."/>
            <person name="Zhou Y."/>
            <person name="Sheng Y."/>
            <person name="Liu T."/>
            <person name="Pan Y."/>
            <person name="Xia L."/>
            <person name="Li J."/>
            <person name="Zhao F."/>
            <person name="Cao W."/>
        </authorList>
    </citation>
    <scope>NUCLEOTIDE SEQUENCE</scope>
    <source>
        <strain evidence="2">Rmic-2018</strain>
        <tissue evidence="2">Larvae</tissue>
    </source>
</reference>
<name>A0A9J6EKJ6_RHIMP</name>
<organism evidence="2 3">
    <name type="scientific">Rhipicephalus microplus</name>
    <name type="common">Cattle tick</name>
    <name type="synonym">Boophilus microplus</name>
    <dbReference type="NCBI Taxonomy" id="6941"/>
    <lineage>
        <taxon>Eukaryota</taxon>
        <taxon>Metazoa</taxon>
        <taxon>Ecdysozoa</taxon>
        <taxon>Arthropoda</taxon>
        <taxon>Chelicerata</taxon>
        <taxon>Arachnida</taxon>
        <taxon>Acari</taxon>
        <taxon>Parasitiformes</taxon>
        <taxon>Ixodida</taxon>
        <taxon>Ixodoidea</taxon>
        <taxon>Ixodidae</taxon>
        <taxon>Rhipicephalinae</taxon>
        <taxon>Rhipicephalus</taxon>
        <taxon>Boophilus</taxon>
    </lineage>
</organism>
<evidence type="ECO:0000256" key="1">
    <source>
        <dbReference type="SAM" id="MobiDB-lite"/>
    </source>
</evidence>
<dbReference type="EMBL" id="JABSTU010000003">
    <property type="protein sequence ID" value="KAH8034807.1"/>
    <property type="molecule type" value="Genomic_DNA"/>
</dbReference>
<comment type="caution">
    <text evidence="2">The sequence shown here is derived from an EMBL/GenBank/DDBJ whole genome shotgun (WGS) entry which is preliminary data.</text>
</comment>
<accession>A0A9J6EKJ6</accession>
<evidence type="ECO:0000313" key="2">
    <source>
        <dbReference type="EMBL" id="KAH8034807.1"/>
    </source>
</evidence>
<gene>
    <name evidence="2" type="ORF">HPB51_002976</name>
</gene>
<keyword evidence="3" id="KW-1185">Reference proteome</keyword>
<feature type="compositionally biased region" description="Polar residues" evidence="1">
    <location>
        <begin position="165"/>
        <end position="181"/>
    </location>
</feature>
<proteinExistence type="predicted"/>
<reference evidence="2" key="1">
    <citation type="journal article" date="2020" name="Cell">
        <title>Large-Scale Comparative Analyses of Tick Genomes Elucidate Their Genetic Diversity and Vector Capacities.</title>
        <authorList>
            <consortium name="Tick Genome and Microbiome Consortium (TIGMIC)"/>
            <person name="Jia N."/>
            <person name="Wang J."/>
            <person name="Shi W."/>
            <person name="Du L."/>
            <person name="Sun Y."/>
            <person name="Zhan W."/>
            <person name="Jiang J.F."/>
            <person name="Wang Q."/>
            <person name="Zhang B."/>
            <person name="Ji P."/>
            <person name="Bell-Sakyi L."/>
            <person name="Cui X.M."/>
            <person name="Yuan T.T."/>
            <person name="Jiang B.G."/>
            <person name="Yang W.F."/>
            <person name="Lam T.T."/>
            <person name="Chang Q.C."/>
            <person name="Ding S.J."/>
            <person name="Wang X.J."/>
            <person name="Zhu J.G."/>
            <person name="Ruan X.D."/>
            <person name="Zhao L."/>
            <person name="Wei J.T."/>
            <person name="Ye R.Z."/>
            <person name="Que T.C."/>
            <person name="Du C.H."/>
            <person name="Zhou Y.H."/>
            <person name="Cheng J.X."/>
            <person name="Dai P.F."/>
            <person name="Guo W.B."/>
            <person name="Han X.H."/>
            <person name="Huang E.J."/>
            <person name="Li L.F."/>
            <person name="Wei W."/>
            <person name="Gao Y.C."/>
            <person name="Liu J.Z."/>
            <person name="Shao H.Z."/>
            <person name="Wang X."/>
            <person name="Wang C.C."/>
            <person name="Yang T.C."/>
            <person name="Huo Q.B."/>
            <person name="Li W."/>
            <person name="Chen H.Y."/>
            <person name="Chen S.E."/>
            <person name="Zhou L.G."/>
            <person name="Ni X.B."/>
            <person name="Tian J.H."/>
            <person name="Sheng Y."/>
            <person name="Liu T."/>
            <person name="Pan Y.S."/>
            <person name="Xia L.Y."/>
            <person name="Li J."/>
            <person name="Zhao F."/>
            <person name="Cao W.C."/>
        </authorList>
    </citation>
    <scope>NUCLEOTIDE SEQUENCE</scope>
    <source>
        <strain evidence="2">Rmic-2018</strain>
    </source>
</reference>
<feature type="region of interest" description="Disordered" evidence="1">
    <location>
        <begin position="1"/>
        <end position="30"/>
    </location>
</feature>
<dbReference type="AlphaFoldDB" id="A0A9J6EKJ6"/>
<dbReference type="Proteomes" id="UP000821866">
    <property type="component" value="Chromosome 11"/>
</dbReference>
<sequence>MRKAEDKSNEVSSAKKVRVQEQMDNMQKGASTYSFIDEDIESDEEADSFTQVTYKKGRFKQIPVVFRPVEEMRTSWKVNPHVNKAASLQYQHDIIYGRTQQDDAPEPNMNTINPARPPRPQASKRQDPVMTYAQAARGKRKQEKREGTSTSQQQARKESQEGPQEKSNPMVNTRESTSTSHPKYCAESSSRRDSGSCFALLPKAGILNTFWGIDVLRGEEFR</sequence>
<feature type="compositionally biased region" description="Basic and acidic residues" evidence="1">
    <location>
        <begin position="155"/>
        <end position="164"/>
    </location>
</feature>
<evidence type="ECO:0000313" key="3">
    <source>
        <dbReference type="Proteomes" id="UP000821866"/>
    </source>
</evidence>
<protein>
    <submittedName>
        <fullName evidence="2">Uncharacterized protein</fullName>
    </submittedName>
</protein>